<dbReference type="PANTHER" id="PTHR10663:SF405">
    <property type="entry name" value="ARF GUANINE NUCLEOTIDE EXCHANGE FACTOR SYT1"/>
    <property type="match status" value="1"/>
</dbReference>
<sequence>MNQSISSLIKLKFLQSHSNDKSSNKKGGNSILADTDKIREHESYRSPFIQLAGIQEHINNDDDKSNLKECEPTKKHSKLSRIRRKMGRLDLNFRSSSEKGSEDDDIVVVQQLGDGQDSEERSFKSEKNVDSIEKVPKHNLERTTLVNFGPDNIKRNSKHTSLIPVKSAMEKFPTSNRLSRDYRKSQEHSLFNGEKLTPTLPMVSRISTSSSVGSSTAASRYFNPSKRTVVASSSSSSSSIKFNSLHAIPIDATPQIELAKQQDEISKRRFGRRRSRTVDVFDYINKNNTAMNKAPLSPPSFIGNIDEKNANSVMQDTMRSRGLLLPDDSNIISNDTNGVETHHSDHQILSRSRSQSTSFVQSKGGKRKSIEDESYHNKLGLPHASGPTSVYNNKSNANSTITGMSRRSSSIVNALSSFVNLRSSSLSSSKQQHLQQQQQLQQKLDVSLDDLPPVPAPEFSDSCKDFLVKLAPYGKFIGVILTEKEDEFKKNCLDYLLTNCFEFKNDPLDIALRKLLMFLELPKESQQIDRLIMAFSVAYHKAQKSYCKKKGIECSWSNADQVYFIAFSLLMLHTDYFNPNNKCKMTKHDFVDLVHNDKYSGGSEILIAVLTYFYENVTAKESPKFNYFMMSPMALDDSIFDKDAFDTNFALTLSSNSMYSPIEMIKRGSILSKEASLSPTLYPLANSISASGIAPSTTVSSGPPNTPGTINGTNLGPTNNNSNRPASNSISSYFSYNPSSSSSGNATLVQDDINIYSHIINDTLNEVNLSSEVSKYWNKNALKADLLRKEEHKYEKYYSIMNDTKGGYLRFHKSQLNKLNLPNFEILNDNSLSGCKNSDYKYCKILQMGGIMNLGMPSRKFSIVNSGKIHWKKEFAILTSFGLLICDKMDWINPQMMKDPKSGTTNYIIDFKSGFSFVPGSTIDVYNGLFADSERDSLGKSHFASLVLAYTEHHSTGSHTSNTAVTSGPARQSEGVFETSSDEEEINTSFTDGTSSVSNSVSNSDSGTGSVSSSDNQLSSNDGNNKEDRSVKDEFPIFEDENADCLLYLHTCHRNFIWKCANTYERDNWIDSINLFSAYDGCYVEIGSIANTICNKRKLTVLQRMGRLRSIKSAKWEKLKTFESTLMLMGKCVPISTKTRTDMINRIRQLAVRMDWLIYEIKRNELFVSIIKEVTRKQAGKNILQDEKGEEEGRGKNDDSDGIDDIEESFLFNEDSLQECVSDSGHDEYSNE</sequence>
<reference evidence="3" key="4">
    <citation type="submission" date="2025-08" db="UniProtKB">
        <authorList>
            <consortium name="RefSeq"/>
        </authorList>
    </citation>
    <scope>IDENTIFICATION</scope>
    <source>
        <strain evidence="3">CBS432</strain>
    </source>
</reference>
<dbReference type="PROSITE" id="PS50190">
    <property type="entry name" value="SEC7"/>
    <property type="match status" value="1"/>
</dbReference>
<evidence type="ECO:0000259" key="2">
    <source>
        <dbReference type="PROSITE" id="PS50190"/>
    </source>
</evidence>
<accession>A0A8B8V1G1</accession>
<evidence type="ECO:0000313" key="3">
    <source>
        <dbReference type="RefSeq" id="XP_033769842.1"/>
    </source>
</evidence>
<dbReference type="CDD" id="cd00171">
    <property type="entry name" value="Sec7"/>
    <property type="match status" value="1"/>
</dbReference>
<feature type="compositionally biased region" description="Low complexity" evidence="1">
    <location>
        <begin position="991"/>
        <end position="1023"/>
    </location>
</feature>
<dbReference type="SMART" id="SM00233">
    <property type="entry name" value="PH"/>
    <property type="match status" value="1"/>
</dbReference>
<feature type="region of interest" description="Disordered" evidence="1">
    <location>
        <begin position="1182"/>
        <end position="1204"/>
    </location>
</feature>
<dbReference type="Pfam" id="PF01369">
    <property type="entry name" value="Sec7"/>
    <property type="match status" value="1"/>
</dbReference>
<protein>
    <submittedName>
        <fullName evidence="3">Arf family guanine nucleotide exchange factor SYT1</fullName>
    </submittedName>
</protein>
<reference evidence="3" key="1">
    <citation type="journal article" date="2017" name="Nat. Genet.">
        <title>Contrasting evolutionary genome dynamics between domesticated and wild yeasts.</title>
        <authorList>
            <person name="Yue J.X."/>
            <person name="Li J."/>
            <person name="Aigrain L."/>
            <person name="Hallin J."/>
            <person name="Persson K."/>
            <person name="Oliver K."/>
            <person name="Bergstrom A."/>
            <person name="Coupland P."/>
            <person name="Warringer J."/>
            <person name="Lagomarsino M.C."/>
            <person name="Fischer G."/>
            <person name="Durbin R."/>
            <person name="Liti G."/>
        </authorList>
    </citation>
    <scope>NUCLEOTIDE SEQUENCE</scope>
    <source>
        <strain evidence="3">CBS432</strain>
    </source>
</reference>
<gene>
    <name evidence="3" type="primary">SYT1</name>
    <name evidence="3" type="ORF">SPAR_P03450</name>
</gene>
<name>A0A8B8V1G1_SACPA</name>
<feature type="region of interest" description="Disordered" evidence="1">
    <location>
        <begin position="60"/>
        <end position="80"/>
    </location>
</feature>
<dbReference type="InterPro" id="IPR023394">
    <property type="entry name" value="Sec7_C_sf"/>
</dbReference>
<feature type="region of interest" description="Disordered" evidence="1">
    <location>
        <begin position="334"/>
        <end position="403"/>
    </location>
</feature>
<dbReference type="InterPro" id="IPR001849">
    <property type="entry name" value="PH_domain"/>
</dbReference>
<feature type="region of interest" description="Disordered" evidence="1">
    <location>
        <begin position="956"/>
        <end position="1031"/>
    </location>
</feature>
<dbReference type="KEGG" id="spao:SPAR_P03450"/>
<dbReference type="InterPro" id="IPR035999">
    <property type="entry name" value="Sec7_dom_sf"/>
</dbReference>
<proteinExistence type="predicted"/>
<dbReference type="PANTHER" id="PTHR10663">
    <property type="entry name" value="GUANYL-NUCLEOTIDE EXCHANGE FACTOR"/>
    <property type="match status" value="1"/>
</dbReference>
<dbReference type="VEuPathDB" id="FungiDB:SPAR_P03450"/>
<reference evidence="3" key="3">
    <citation type="submission" date="2025-07" db="EMBL/GenBank/DDBJ databases">
        <authorList>
            <consortium name="NCBI Genome Project"/>
        </authorList>
    </citation>
    <scope>NUCLEOTIDE SEQUENCE</scope>
    <source>
        <strain evidence="3">CBS432</strain>
    </source>
</reference>
<dbReference type="AlphaFoldDB" id="A0A8B8V1G1"/>
<feature type="compositionally biased region" description="Basic and acidic residues" evidence="1">
    <location>
        <begin position="1184"/>
        <end position="1199"/>
    </location>
</feature>
<dbReference type="OrthoDB" id="430364at2759"/>
<organism evidence="3">
    <name type="scientific">Saccharomyces paradoxus</name>
    <name type="common">Yeast</name>
    <name type="synonym">Saccharomyces douglasii</name>
    <dbReference type="NCBI Taxonomy" id="27291"/>
    <lineage>
        <taxon>Eukaryota</taxon>
        <taxon>Fungi</taxon>
        <taxon>Dikarya</taxon>
        <taxon>Ascomycota</taxon>
        <taxon>Saccharomycotina</taxon>
        <taxon>Saccharomycetes</taxon>
        <taxon>Saccharomycetales</taxon>
        <taxon>Saccharomycetaceae</taxon>
        <taxon>Saccharomyces</taxon>
    </lineage>
</organism>
<dbReference type="GeneID" id="54634287"/>
<dbReference type="SUPFAM" id="SSF48425">
    <property type="entry name" value="Sec7 domain"/>
    <property type="match status" value="1"/>
</dbReference>
<feature type="compositionally biased region" description="Polar residues" evidence="1">
    <location>
        <begin position="957"/>
        <end position="970"/>
    </location>
</feature>
<dbReference type="GO" id="GO:0032012">
    <property type="term" value="P:regulation of ARF protein signal transduction"/>
    <property type="evidence" value="ECO:0007669"/>
    <property type="project" value="InterPro"/>
</dbReference>
<dbReference type="Gene3D" id="1.10.1000.11">
    <property type="entry name" value="Arf Nucleotide-binding Site Opener,domain 2"/>
    <property type="match status" value="1"/>
</dbReference>
<evidence type="ECO:0000256" key="1">
    <source>
        <dbReference type="SAM" id="MobiDB-lite"/>
    </source>
</evidence>
<feature type="compositionally biased region" description="Polar residues" evidence="1">
    <location>
        <begin position="386"/>
        <end position="403"/>
    </location>
</feature>
<feature type="compositionally biased region" description="Basic and acidic residues" evidence="1">
    <location>
        <begin position="60"/>
        <end position="74"/>
    </location>
</feature>
<feature type="region of interest" description="Disordered" evidence="1">
    <location>
        <begin position="695"/>
        <end position="726"/>
    </location>
</feature>
<feature type="compositionally biased region" description="Polar residues" evidence="1">
    <location>
        <begin position="349"/>
        <end position="361"/>
    </location>
</feature>
<feature type="domain" description="SEC7" evidence="2">
    <location>
        <begin position="432"/>
        <end position="620"/>
    </location>
</feature>
<dbReference type="GO" id="GO:0005085">
    <property type="term" value="F:guanyl-nucleotide exchange factor activity"/>
    <property type="evidence" value="ECO:0007669"/>
    <property type="project" value="InterPro"/>
</dbReference>
<reference evidence="3" key="2">
    <citation type="submission" date="2020-01" db="EMBL/GenBank/DDBJ databases">
        <title>Population-level Yeast Reference Genomes.</title>
        <authorList>
            <person name="Yue J.-X."/>
        </authorList>
    </citation>
    <scope>NUCLEOTIDE SEQUENCE</scope>
    <source>
        <strain evidence="3">CBS432</strain>
    </source>
</reference>
<dbReference type="InterPro" id="IPR000904">
    <property type="entry name" value="Sec7_dom"/>
</dbReference>
<dbReference type="SMART" id="SM00222">
    <property type="entry name" value="Sec7"/>
    <property type="match status" value="1"/>
</dbReference>
<dbReference type="RefSeq" id="XP_033769842.1">
    <property type="nucleotide sequence ID" value="XM_033913951.1"/>
</dbReference>